<dbReference type="EnsemblMetazoa" id="AFUN021109-RA">
    <property type="protein sequence ID" value="AFUN021109-PA"/>
    <property type="gene ID" value="AFUN021109"/>
</dbReference>
<dbReference type="InterPro" id="IPR036084">
    <property type="entry name" value="Ser_inhib-like_sf"/>
</dbReference>
<accession>A0A4Y0BKG4</accession>
<evidence type="ECO:0000256" key="1">
    <source>
        <dbReference type="SAM" id="SignalP"/>
    </source>
</evidence>
<feature type="domain" description="TIL" evidence="2">
    <location>
        <begin position="24"/>
        <end position="78"/>
    </location>
</feature>
<dbReference type="VEuPathDB" id="VectorBase:AFUN2_000339"/>
<sequence length="88" mass="9567">MKVPCVSLLVFIFGLLAVHGVDVCRYGEQFRCGHVLCEKTCATLDSTAPCTATCTNGCYCAPGFVRTAFGSCSPRFVCRYKNGDITRE</sequence>
<keyword evidence="1" id="KW-0732">Signal</keyword>
<feature type="chain" id="PRO_5021277303" evidence="1">
    <location>
        <begin position="21"/>
        <end position="88"/>
    </location>
</feature>
<protein>
    <submittedName>
        <fullName evidence="3">TIL domain-containing protein</fullName>
    </submittedName>
</protein>
<dbReference type="Gene3D" id="2.10.25.10">
    <property type="entry name" value="Laminin"/>
    <property type="match status" value="1"/>
</dbReference>
<name>A0A4Y0BKG4_ANOFN</name>
<evidence type="ECO:0000313" key="3">
    <source>
        <dbReference type="EnsemblMetazoa" id="AFUN021109-PA"/>
    </source>
</evidence>
<reference evidence="3" key="1">
    <citation type="submission" date="2020-05" db="UniProtKB">
        <authorList>
            <consortium name="EnsemblMetazoa"/>
        </authorList>
    </citation>
    <scope>IDENTIFICATION</scope>
    <source>
        <strain evidence="3">FUMOZ</strain>
    </source>
</reference>
<dbReference type="Pfam" id="PF01826">
    <property type="entry name" value="TIL"/>
    <property type="match status" value="1"/>
</dbReference>
<dbReference type="VEuPathDB" id="VectorBase:AFUN021109"/>
<dbReference type="SUPFAM" id="SSF57567">
    <property type="entry name" value="Serine protease inhibitors"/>
    <property type="match status" value="1"/>
</dbReference>
<evidence type="ECO:0000259" key="2">
    <source>
        <dbReference type="Pfam" id="PF01826"/>
    </source>
</evidence>
<feature type="signal peptide" evidence="1">
    <location>
        <begin position="1"/>
        <end position="20"/>
    </location>
</feature>
<organism evidence="3">
    <name type="scientific">Anopheles funestus</name>
    <name type="common">African malaria mosquito</name>
    <dbReference type="NCBI Taxonomy" id="62324"/>
    <lineage>
        <taxon>Eukaryota</taxon>
        <taxon>Metazoa</taxon>
        <taxon>Ecdysozoa</taxon>
        <taxon>Arthropoda</taxon>
        <taxon>Hexapoda</taxon>
        <taxon>Insecta</taxon>
        <taxon>Pterygota</taxon>
        <taxon>Neoptera</taxon>
        <taxon>Endopterygota</taxon>
        <taxon>Diptera</taxon>
        <taxon>Nematocera</taxon>
        <taxon>Culicoidea</taxon>
        <taxon>Culicidae</taxon>
        <taxon>Anophelinae</taxon>
        <taxon>Anopheles</taxon>
    </lineage>
</organism>
<dbReference type="AlphaFoldDB" id="A0A4Y0BKG4"/>
<dbReference type="CDD" id="cd19941">
    <property type="entry name" value="TIL"/>
    <property type="match status" value="1"/>
</dbReference>
<dbReference type="InterPro" id="IPR002919">
    <property type="entry name" value="TIL_dom"/>
</dbReference>
<proteinExistence type="predicted"/>